<dbReference type="Proteomes" id="UP001314170">
    <property type="component" value="Unassembled WGS sequence"/>
</dbReference>
<dbReference type="AlphaFoldDB" id="A0AAV1S3Z9"/>
<feature type="compositionally biased region" description="Polar residues" evidence="1">
    <location>
        <begin position="66"/>
        <end position="90"/>
    </location>
</feature>
<sequence>MPPPIASTYCYRPVGRLSLFHLLELPLLLVGPPVDTTPSNGMVTYSKTRKLKPRTFSTKARAAKPSTFNQARTNPNRLASENASQQSLNPASLKRVPNTLGAFGRILYTTHPEWFT</sequence>
<keyword evidence="2" id="KW-0732">Signal</keyword>
<organism evidence="3 4">
    <name type="scientific">Dovyalis caffra</name>
    <dbReference type="NCBI Taxonomy" id="77055"/>
    <lineage>
        <taxon>Eukaryota</taxon>
        <taxon>Viridiplantae</taxon>
        <taxon>Streptophyta</taxon>
        <taxon>Embryophyta</taxon>
        <taxon>Tracheophyta</taxon>
        <taxon>Spermatophyta</taxon>
        <taxon>Magnoliopsida</taxon>
        <taxon>eudicotyledons</taxon>
        <taxon>Gunneridae</taxon>
        <taxon>Pentapetalae</taxon>
        <taxon>rosids</taxon>
        <taxon>fabids</taxon>
        <taxon>Malpighiales</taxon>
        <taxon>Salicaceae</taxon>
        <taxon>Flacourtieae</taxon>
        <taxon>Dovyalis</taxon>
    </lineage>
</organism>
<keyword evidence="4" id="KW-1185">Reference proteome</keyword>
<evidence type="ECO:0000256" key="2">
    <source>
        <dbReference type="SAM" id="SignalP"/>
    </source>
</evidence>
<feature type="region of interest" description="Disordered" evidence="1">
    <location>
        <begin position="58"/>
        <end position="92"/>
    </location>
</feature>
<accession>A0AAV1S3Z9</accession>
<evidence type="ECO:0000313" key="4">
    <source>
        <dbReference type="Proteomes" id="UP001314170"/>
    </source>
</evidence>
<evidence type="ECO:0000256" key="1">
    <source>
        <dbReference type="SAM" id="MobiDB-lite"/>
    </source>
</evidence>
<gene>
    <name evidence="3" type="ORF">DCAF_LOCUS18287</name>
</gene>
<evidence type="ECO:0000313" key="3">
    <source>
        <dbReference type="EMBL" id="CAK7345542.1"/>
    </source>
</evidence>
<dbReference type="EMBL" id="CAWUPB010001168">
    <property type="protein sequence ID" value="CAK7345542.1"/>
    <property type="molecule type" value="Genomic_DNA"/>
</dbReference>
<feature type="chain" id="PRO_5043696160" evidence="2">
    <location>
        <begin position="37"/>
        <end position="116"/>
    </location>
</feature>
<feature type="signal peptide" evidence="2">
    <location>
        <begin position="1"/>
        <end position="36"/>
    </location>
</feature>
<proteinExistence type="predicted"/>
<protein>
    <submittedName>
        <fullName evidence="3">Uncharacterized protein</fullName>
    </submittedName>
</protein>
<name>A0AAV1S3Z9_9ROSI</name>
<comment type="caution">
    <text evidence="3">The sequence shown here is derived from an EMBL/GenBank/DDBJ whole genome shotgun (WGS) entry which is preliminary data.</text>
</comment>
<reference evidence="3 4" key="1">
    <citation type="submission" date="2024-01" db="EMBL/GenBank/DDBJ databases">
        <authorList>
            <person name="Waweru B."/>
        </authorList>
    </citation>
    <scope>NUCLEOTIDE SEQUENCE [LARGE SCALE GENOMIC DNA]</scope>
</reference>